<dbReference type="InterPro" id="IPR023393">
    <property type="entry name" value="START-like_dom_sf"/>
</dbReference>
<evidence type="ECO:0000256" key="1">
    <source>
        <dbReference type="ARBA" id="ARBA00006817"/>
    </source>
</evidence>
<keyword evidence="4" id="KW-1185">Reference proteome</keyword>
<dbReference type="Gene3D" id="3.30.530.20">
    <property type="match status" value="1"/>
</dbReference>
<evidence type="ECO:0000313" key="3">
    <source>
        <dbReference type="EMBL" id="EON93126.1"/>
    </source>
</evidence>
<dbReference type="SUPFAM" id="SSF55961">
    <property type="entry name" value="Bet v1-like"/>
    <property type="match status" value="1"/>
</dbReference>
<name>R8B3I3_9GAMM</name>
<dbReference type="InterPro" id="IPR013538">
    <property type="entry name" value="ASHA1/2-like_C"/>
</dbReference>
<comment type="caution">
    <text evidence="3">The sequence shown here is derived from an EMBL/GenBank/DDBJ whole genome shotgun (WGS) entry which is preliminary data.</text>
</comment>
<dbReference type="Proteomes" id="UP000016540">
    <property type="component" value="Unassembled WGS sequence"/>
</dbReference>
<dbReference type="PATRIC" id="fig|1318628.3.peg.756"/>
<evidence type="ECO:0000259" key="2">
    <source>
        <dbReference type="Pfam" id="PF08327"/>
    </source>
</evidence>
<dbReference type="eggNOG" id="COG3832">
    <property type="taxonomic scope" value="Bacteria"/>
</dbReference>
<dbReference type="STRING" id="1318628.MARLIPOL_03800"/>
<feature type="domain" description="Activator of Hsp90 ATPase homologue 1/2-like C-terminal" evidence="2">
    <location>
        <begin position="30"/>
        <end position="143"/>
    </location>
</feature>
<evidence type="ECO:0000313" key="4">
    <source>
        <dbReference type="Proteomes" id="UP000016540"/>
    </source>
</evidence>
<proteinExistence type="inferred from homology"/>
<dbReference type="AlphaFoldDB" id="R8B3I3"/>
<accession>R8B3I3</accession>
<organism evidence="3 4">
    <name type="scientific">Marinobacter lipolyticus SM19</name>
    <dbReference type="NCBI Taxonomy" id="1318628"/>
    <lineage>
        <taxon>Bacteria</taxon>
        <taxon>Pseudomonadati</taxon>
        <taxon>Pseudomonadota</taxon>
        <taxon>Gammaproteobacteria</taxon>
        <taxon>Pseudomonadales</taxon>
        <taxon>Marinobacteraceae</taxon>
        <taxon>Marinobacter</taxon>
    </lineage>
</organism>
<dbReference type="EMBL" id="ASAD01000007">
    <property type="protein sequence ID" value="EON93126.1"/>
    <property type="molecule type" value="Genomic_DNA"/>
</dbReference>
<reference evidence="3 4" key="1">
    <citation type="journal article" date="2013" name="Genome Announc.">
        <title>Draft Genome Sequence of the Moderately Halophilic Bacterium Marinobacter lipolyticus Strain SM19.</title>
        <authorList>
            <person name="Papke R.T."/>
            <person name="de la Haba R.R."/>
            <person name="Infante-Dominguez C."/>
            <person name="Perez D."/>
            <person name="Sanchez-Porro C."/>
            <person name="Lapierre P."/>
            <person name="Ventosa A."/>
        </authorList>
    </citation>
    <scope>NUCLEOTIDE SEQUENCE [LARGE SCALE GENOMIC DNA]</scope>
    <source>
        <strain evidence="3 4">SM19</strain>
    </source>
</reference>
<comment type="similarity">
    <text evidence="1">Belongs to the AHA1 family.</text>
</comment>
<protein>
    <submittedName>
        <fullName evidence="3">Activator of Hsp90 ATPase 1 family protein</fullName>
    </submittedName>
</protein>
<gene>
    <name evidence="3" type="ORF">MARLIPOL_03800</name>
</gene>
<sequence>MSGECRDIYGDIRCDGSRICVTLHRELGHSPESVWKMLTDSVCLSQWLAPGVLEQEVGGRIKLDFGNSGTPIDCRIRAFEPNRLLSYSWSAGEDPERPLTWELREYRGGTRLSLTLLLPNDHLLAISCAGWDAHLEMLMAALEGISIHFPAARFREARAVFAELLKQKLVA</sequence>
<dbReference type="CDD" id="cd08899">
    <property type="entry name" value="SRPBCC_CalC_Aha1-like_6"/>
    <property type="match status" value="1"/>
</dbReference>
<dbReference type="OrthoDB" id="9800600at2"/>
<dbReference type="Pfam" id="PF08327">
    <property type="entry name" value="AHSA1"/>
    <property type="match status" value="1"/>
</dbReference>
<dbReference type="HOGENOM" id="CLU_108923_3_2_6"/>